<dbReference type="AlphaFoldDB" id="A0AAV9ZLP0"/>
<dbReference type="PANTHER" id="PTHR48125">
    <property type="entry name" value="LP07818P1"/>
    <property type="match status" value="1"/>
</dbReference>
<name>A0AAV9ZLP0_9AGAR</name>
<reference evidence="2 3" key="1">
    <citation type="journal article" date="2024" name="J Genomics">
        <title>Draft genome sequencing and assembly of Favolaschia claudopus CIRM-BRFM 2984 isolated from oak limbs.</title>
        <authorList>
            <person name="Navarro D."/>
            <person name="Drula E."/>
            <person name="Chaduli D."/>
            <person name="Cazenave R."/>
            <person name="Ahrendt S."/>
            <person name="Wang J."/>
            <person name="Lipzen A."/>
            <person name="Daum C."/>
            <person name="Barry K."/>
            <person name="Grigoriev I.V."/>
            <person name="Favel A."/>
            <person name="Rosso M.N."/>
            <person name="Martin F."/>
        </authorList>
    </citation>
    <scope>NUCLEOTIDE SEQUENCE [LARGE SCALE GENOMIC DNA]</scope>
    <source>
        <strain evidence="2 3">CIRM-BRFM 2984</strain>
    </source>
</reference>
<feature type="compositionally biased region" description="Basic and acidic residues" evidence="1">
    <location>
        <begin position="585"/>
        <end position="604"/>
    </location>
</feature>
<feature type="region of interest" description="Disordered" evidence="1">
    <location>
        <begin position="533"/>
        <end position="604"/>
    </location>
</feature>
<dbReference type="EMBL" id="JAWWNJ010000132">
    <property type="protein sequence ID" value="KAK6985104.1"/>
    <property type="molecule type" value="Genomic_DNA"/>
</dbReference>
<gene>
    <name evidence="2" type="ORF">R3P38DRAFT_3230758</name>
</gene>
<organism evidence="2 3">
    <name type="scientific">Favolaschia claudopus</name>
    <dbReference type="NCBI Taxonomy" id="2862362"/>
    <lineage>
        <taxon>Eukaryota</taxon>
        <taxon>Fungi</taxon>
        <taxon>Dikarya</taxon>
        <taxon>Basidiomycota</taxon>
        <taxon>Agaricomycotina</taxon>
        <taxon>Agaricomycetes</taxon>
        <taxon>Agaricomycetidae</taxon>
        <taxon>Agaricales</taxon>
        <taxon>Marasmiineae</taxon>
        <taxon>Mycenaceae</taxon>
        <taxon>Favolaschia</taxon>
    </lineage>
</organism>
<feature type="compositionally biased region" description="Low complexity" evidence="1">
    <location>
        <begin position="536"/>
        <end position="552"/>
    </location>
</feature>
<feature type="region of interest" description="Disordered" evidence="1">
    <location>
        <begin position="1"/>
        <end position="86"/>
    </location>
</feature>
<feature type="region of interest" description="Disordered" evidence="1">
    <location>
        <begin position="233"/>
        <end position="280"/>
    </location>
</feature>
<evidence type="ECO:0000313" key="2">
    <source>
        <dbReference type="EMBL" id="KAK6985104.1"/>
    </source>
</evidence>
<comment type="caution">
    <text evidence="2">The sequence shown here is derived from an EMBL/GenBank/DDBJ whole genome shotgun (WGS) entry which is preliminary data.</text>
</comment>
<feature type="compositionally biased region" description="Low complexity" evidence="1">
    <location>
        <begin position="568"/>
        <end position="583"/>
    </location>
</feature>
<dbReference type="Proteomes" id="UP001362999">
    <property type="component" value="Unassembled WGS sequence"/>
</dbReference>
<evidence type="ECO:0000313" key="3">
    <source>
        <dbReference type="Proteomes" id="UP001362999"/>
    </source>
</evidence>
<keyword evidence="3" id="KW-1185">Reference proteome</keyword>
<evidence type="ECO:0000256" key="1">
    <source>
        <dbReference type="SAM" id="MobiDB-lite"/>
    </source>
</evidence>
<dbReference type="PANTHER" id="PTHR48125:SF10">
    <property type="entry name" value="OS12G0136300 PROTEIN"/>
    <property type="match status" value="1"/>
</dbReference>
<protein>
    <submittedName>
        <fullName evidence="2">Uncharacterized protein</fullName>
    </submittedName>
</protein>
<feature type="compositionally biased region" description="Basic and acidic residues" evidence="1">
    <location>
        <begin position="1"/>
        <end position="12"/>
    </location>
</feature>
<accession>A0AAV9ZLP0</accession>
<proteinExistence type="predicted"/>
<sequence length="604" mass="65192">MPVKKGTSEPTRRSTRKTTMASTKRPRKTKAGARVGPGRSSVVVPKDVEPDLPESEESAASTPEPPAPSSSRKIKSPPAEEPVVVAGPSTRTALFEPPPQIPSDDPSAAFWAPFDNSFARDLIPLFIHKPPPPSVEQLRSLALLTPVLTPYRREHPNIPLNVEAFLWALARAARHIAKTIPDVDAAEELIALYRDLRPSSEIQDTILAADPLGKHYGAGFCVPSIVTVPTRKPRAPVFSDSEDSDAEEPPAKRPRMAISPSPGRSPTPAPASERSATPMGPVFDITTRAQLINMFFDIPETGMPSPAHMKIPTSYVQSSLVPPMLSKIAFPCLNCVLNFAECRPVGGRSSVCTRCAERKHQCSHNWTPLEFKRFAECMRPFIAVAPHTIAAALQRLVQAYEDAQFTSFAHVRALNNLRLQAQDSALTISGAERSLAVEQFDEFFVDKEGADLARDFVAHVLSKKPFYELERDFVAHEATSSVIPVTNEAGDVESYMYHPKFSARIIPDLDLKGVLKTVDPQLGPVASFDDLSAAGPSSSKLAPATSTSAAKPSTPPPTFGPAPLLETPTSSSSKAHPSASASPRKGKEVEKSPKVDKGKGADRG</sequence>